<comment type="subcellular location">
    <subcellularLocation>
        <location evidence="1">Cell membrane</location>
        <topology evidence="1">Multi-pass membrane protein</topology>
    </subcellularLocation>
</comment>
<feature type="transmembrane region" description="Helical" evidence="6">
    <location>
        <begin position="60"/>
        <end position="83"/>
    </location>
</feature>
<keyword evidence="2" id="KW-1003">Cell membrane</keyword>
<feature type="non-terminal residue" evidence="7">
    <location>
        <position position="1"/>
    </location>
</feature>
<comment type="caution">
    <text evidence="7">The sequence shown here is derived from an EMBL/GenBank/DDBJ whole genome shotgun (WGS) entry which is preliminary data.</text>
</comment>
<feature type="transmembrane region" description="Helical" evidence="6">
    <location>
        <begin position="239"/>
        <end position="264"/>
    </location>
</feature>
<sequence length="300" mass="32901">LCKKMEEQKKQILNEGLRPLLFKFSLPSVIGMVIVALYNFVDTIFVGKGVGVNAIAGLTIVLPILIFIIAVGLLTGIGTASIVSRSLGKGDKEKALTAAGNSFIINIILNIIIIAVFYFFMDKILQFLGASPAVLPYSADYLSIMLFGFIFFSLSINSNNLIRAEGKPRASMYAMIIGAVLNIILDPIFIFVLGMGVRGAAIATVISQVSSLVYIIIYFRSRSSIYHFKREVFRPNKPVMREILTIGFPSFLMEIIGSILFLVFIKIVRIYGGDTYIAITGIGIRIIDLVFMPILGISHG</sequence>
<feature type="transmembrane region" description="Helical" evidence="6">
    <location>
        <begin position="200"/>
        <end position="219"/>
    </location>
</feature>
<evidence type="ECO:0000313" key="7">
    <source>
        <dbReference type="EMBL" id="GAH56622.1"/>
    </source>
</evidence>
<evidence type="ECO:0000256" key="3">
    <source>
        <dbReference type="ARBA" id="ARBA00022692"/>
    </source>
</evidence>
<reference evidence="7" key="1">
    <citation type="journal article" date="2014" name="Front. Microbiol.">
        <title>High frequency of phylogenetically diverse reductive dehalogenase-homologous genes in deep subseafloor sedimentary metagenomes.</title>
        <authorList>
            <person name="Kawai M."/>
            <person name="Futagami T."/>
            <person name="Toyoda A."/>
            <person name="Takaki Y."/>
            <person name="Nishi S."/>
            <person name="Hori S."/>
            <person name="Arai W."/>
            <person name="Tsubouchi T."/>
            <person name="Morono Y."/>
            <person name="Uchiyama I."/>
            <person name="Ito T."/>
            <person name="Fujiyama A."/>
            <person name="Inagaki F."/>
            <person name="Takami H."/>
        </authorList>
    </citation>
    <scope>NUCLEOTIDE SEQUENCE</scope>
    <source>
        <strain evidence="7">Expedition CK06-06</strain>
    </source>
</reference>
<organism evidence="7">
    <name type="scientific">marine sediment metagenome</name>
    <dbReference type="NCBI Taxonomy" id="412755"/>
    <lineage>
        <taxon>unclassified sequences</taxon>
        <taxon>metagenomes</taxon>
        <taxon>ecological metagenomes</taxon>
    </lineage>
</organism>
<name>X1GHF9_9ZZZZ</name>
<dbReference type="GO" id="GO:0042910">
    <property type="term" value="F:xenobiotic transmembrane transporter activity"/>
    <property type="evidence" value="ECO:0007669"/>
    <property type="project" value="InterPro"/>
</dbReference>
<accession>X1GHF9</accession>
<dbReference type="NCBIfam" id="TIGR00797">
    <property type="entry name" value="matE"/>
    <property type="match status" value="1"/>
</dbReference>
<dbReference type="PANTHER" id="PTHR43823">
    <property type="entry name" value="SPORULATION PROTEIN YKVU"/>
    <property type="match status" value="1"/>
</dbReference>
<feature type="transmembrane region" description="Helical" evidence="6">
    <location>
        <begin position="173"/>
        <end position="194"/>
    </location>
</feature>
<dbReference type="InterPro" id="IPR002528">
    <property type="entry name" value="MATE_fam"/>
</dbReference>
<feature type="transmembrane region" description="Helical" evidence="6">
    <location>
        <begin position="141"/>
        <end position="161"/>
    </location>
</feature>
<gene>
    <name evidence="7" type="ORF">S03H2_28424</name>
</gene>
<evidence type="ECO:0000256" key="5">
    <source>
        <dbReference type="ARBA" id="ARBA00023136"/>
    </source>
</evidence>
<keyword evidence="4 6" id="KW-1133">Transmembrane helix</keyword>
<feature type="transmembrane region" description="Helical" evidence="6">
    <location>
        <begin position="276"/>
        <end position="297"/>
    </location>
</feature>
<feature type="transmembrane region" description="Helical" evidence="6">
    <location>
        <begin position="95"/>
        <end position="121"/>
    </location>
</feature>
<dbReference type="PANTHER" id="PTHR43823:SF3">
    <property type="entry name" value="MULTIDRUG EXPORT PROTEIN MEPA"/>
    <property type="match status" value="1"/>
</dbReference>
<evidence type="ECO:0008006" key="8">
    <source>
        <dbReference type="Google" id="ProtNLM"/>
    </source>
</evidence>
<evidence type="ECO:0000256" key="1">
    <source>
        <dbReference type="ARBA" id="ARBA00004651"/>
    </source>
</evidence>
<protein>
    <recommendedName>
        <fullName evidence="8">Polysaccharide biosynthesis protein C-terminal domain-containing protein</fullName>
    </recommendedName>
</protein>
<evidence type="ECO:0000256" key="4">
    <source>
        <dbReference type="ARBA" id="ARBA00022989"/>
    </source>
</evidence>
<evidence type="ECO:0000256" key="2">
    <source>
        <dbReference type="ARBA" id="ARBA00022475"/>
    </source>
</evidence>
<dbReference type="InterPro" id="IPR051327">
    <property type="entry name" value="MATE_MepA_subfamily"/>
</dbReference>
<keyword evidence="5 6" id="KW-0472">Membrane</keyword>
<dbReference type="GO" id="GO:0015297">
    <property type="term" value="F:antiporter activity"/>
    <property type="evidence" value="ECO:0007669"/>
    <property type="project" value="InterPro"/>
</dbReference>
<keyword evidence="3 6" id="KW-0812">Transmembrane</keyword>
<dbReference type="EMBL" id="BARU01017124">
    <property type="protein sequence ID" value="GAH56622.1"/>
    <property type="molecule type" value="Genomic_DNA"/>
</dbReference>
<dbReference type="GO" id="GO:0005886">
    <property type="term" value="C:plasma membrane"/>
    <property type="evidence" value="ECO:0007669"/>
    <property type="project" value="UniProtKB-SubCell"/>
</dbReference>
<dbReference type="AlphaFoldDB" id="X1GHF9"/>
<feature type="transmembrane region" description="Helical" evidence="6">
    <location>
        <begin position="20"/>
        <end position="40"/>
    </location>
</feature>
<dbReference type="Pfam" id="PF01554">
    <property type="entry name" value="MatE"/>
    <property type="match status" value="1"/>
</dbReference>
<proteinExistence type="predicted"/>
<feature type="non-terminal residue" evidence="7">
    <location>
        <position position="300"/>
    </location>
</feature>
<evidence type="ECO:0000256" key="6">
    <source>
        <dbReference type="SAM" id="Phobius"/>
    </source>
</evidence>